<dbReference type="Pfam" id="PF01316">
    <property type="entry name" value="Arg_repressor"/>
    <property type="match status" value="1"/>
</dbReference>
<evidence type="ECO:0000259" key="8">
    <source>
        <dbReference type="Pfam" id="PF01316"/>
    </source>
</evidence>
<keyword evidence="4 7" id="KW-0805">Transcription regulation</keyword>
<evidence type="ECO:0000256" key="4">
    <source>
        <dbReference type="ARBA" id="ARBA00023015"/>
    </source>
</evidence>
<keyword evidence="3 7" id="KW-0963">Cytoplasm</keyword>
<evidence type="ECO:0000313" key="10">
    <source>
        <dbReference type="EMBL" id="TLQ03920.1"/>
    </source>
</evidence>
<evidence type="ECO:0000256" key="5">
    <source>
        <dbReference type="ARBA" id="ARBA00023125"/>
    </source>
</evidence>
<dbReference type="OrthoDB" id="9807089at2"/>
<dbReference type="PANTHER" id="PTHR34471:SF1">
    <property type="entry name" value="ARGININE REPRESSOR"/>
    <property type="match status" value="1"/>
</dbReference>
<reference evidence="10 11" key="1">
    <citation type="submission" date="2019-05" db="EMBL/GenBank/DDBJ databases">
        <title>The metagenome of a microbial culture collection derived from dairy environment covers the genomic content of the human microbiome.</title>
        <authorList>
            <person name="Roder T."/>
            <person name="Wuthrich D."/>
            <person name="Sattari Z."/>
            <person name="Von Ah U."/>
            <person name="Bar C."/>
            <person name="Ronchi F."/>
            <person name="Macpherson A.J."/>
            <person name="Ganal-Vonarburg S.C."/>
            <person name="Bruggmann R."/>
            <person name="Vergeres G."/>
        </authorList>
    </citation>
    <scope>NUCLEOTIDE SEQUENCE [LARGE SCALE GENOMIC DNA]</scope>
    <source>
        <strain evidence="10 11">FAM 18815</strain>
    </source>
</reference>
<dbReference type="PANTHER" id="PTHR34471">
    <property type="entry name" value="ARGININE REPRESSOR"/>
    <property type="match status" value="1"/>
</dbReference>
<comment type="similarity">
    <text evidence="2 7">Belongs to the ArgR family.</text>
</comment>
<keyword evidence="5 7" id="KW-0238">DNA-binding</keyword>
<organism evidence="10 11">
    <name type="scientific">Pediococcus stilesii</name>
    <dbReference type="NCBI Taxonomy" id="331679"/>
    <lineage>
        <taxon>Bacteria</taxon>
        <taxon>Bacillati</taxon>
        <taxon>Bacillota</taxon>
        <taxon>Bacilli</taxon>
        <taxon>Lactobacillales</taxon>
        <taxon>Lactobacillaceae</taxon>
        <taxon>Pediococcus</taxon>
    </lineage>
</organism>
<dbReference type="RefSeq" id="WP_138474571.1">
    <property type="nucleotide sequence ID" value="NZ_VBTH01000012.1"/>
</dbReference>
<dbReference type="Gene3D" id="3.30.1360.40">
    <property type="match status" value="1"/>
</dbReference>
<dbReference type="AlphaFoldDB" id="A0A5R9BV16"/>
<keyword evidence="7" id="KW-0678">Repressor</keyword>
<dbReference type="GO" id="GO:0005737">
    <property type="term" value="C:cytoplasm"/>
    <property type="evidence" value="ECO:0007669"/>
    <property type="project" value="UniProtKB-SubCell"/>
</dbReference>
<sequence>MKKNVRQKKIIDLISEDSISTQLDLLKALSDSGIRTTQATLSRDIKELNLVKQADTTGELVYRVLDPEEQLEFTNSQSNRPNPVREIIKESVMKITQVQFINIVKTQPNDGNRVAAVVDDTEMEGVRGTIAGFDTLVIFSADQEEATKLNEKLNSFLN</sequence>
<dbReference type="UniPathway" id="UPA00068"/>
<dbReference type="GO" id="GO:1900079">
    <property type="term" value="P:regulation of arginine biosynthetic process"/>
    <property type="evidence" value="ECO:0007669"/>
    <property type="project" value="UniProtKB-UniRule"/>
</dbReference>
<comment type="function">
    <text evidence="7">Regulates arginine biosynthesis genes.</text>
</comment>
<evidence type="ECO:0000259" key="9">
    <source>
        <dbReference type="Pfam" id="PF02863"/>
    </source>
</evidence>
<evidence type="ECO:0000256" key="6">
    <source>
        <dbReference type="ARBA" id="ARBA00023163"/>
    </source>
</evidence>
<dbReference type="InterPro" id="IPR020899">
    <property type="entry name" value="Arg_repress_C"/>
</dbReference>
<dbReference type="EMBL" id="VBTH01000012">
    <property type="protein sequence ID" value="TLQ03920.1"/>
    <property type="molecule type" value="Genomic_DNA"/>
</dbReference>
<accession>A0A5R9BV16</accession>
<dbReference type="HAMAP" id="MF_00173">
    <property type="entry name" value="Arg_repressor"/>
    <property type="match status" value="1"/>
</dbReference>
<protein>
    <recommendedName>
        <fullName evidence="7">Arginine repressor</fullName>
    </recommendedName>
</protein>
<evidence type="ECO:0000256" key="1">
    <source>
        <dbReference type="ARBA" id="ARBA00004496"/>
    </source>
</evidence>
<comment type="caution">
    <text evidence="10">The sequence shown here is derived from an EMBL/GenBank/DDBJ whole genome shotgun (WGS) entry which is preliminary data.</text>
</comment>
<feature type="domain" description="Arginine repressor C-terminal" evidence="9">
    <location>
        <begin position="88"/>
        <end position="154"/>
    </location>
</feature>
<dbReference type="Gene3D" id="1.10.10.10">
    <property type="entry name" value="Winged helix-like DNA-binding domain superfamily/Winged helix DNA-binding domain"/>
    <property type="match status" value="1"/>
</dbReference>
<keyword evidence="6 7" id="KW-0804">Transcription</keyword>
<evidence type="ECO:0000256" key="2">
    <source>
        <dbReference type="ARBA" id="ARBA00008316"/>
    </source>
</evidence>
<dbReference type="GO" id="GO:0003700">
    <property type="term" value="F:DNA-binding transcription factor activity"/>
    <property type="evidence" value="ECO:0007669"/>
    <property type="project" value="UniProtKB-UniRule"/>
</dbReference>
<feature type="domain" description="Arginine repressor DNA-binding" evidence="8">
    <location>
        <begin position="1"/>
        <end position="66"/>
    </location>
</feature>
<keyword evidence="7" id="KW-0028">Amino-acid biosynthesis</keyword>
<dbReference type="InterPro" id="IPR036388">
    <property type="entry name" value="WH-like_DNA-bd_sf"/>
</dbReference>
<dbReference type="InterPro" id="IPR020900">
    <property type="entry name" value="Arg_repress_DNA-bd"/>
</dbReference>
<dbReference type="PRINTS" id="PR01467">
    <property type="entry name" value="ARGREPRESSOR"/>
</dbReference>
<dbReference type="SUPFAM" id="SSF55252">
    <property type="entry name" value="C-terminal domain of arginine repressor"/>
    <property type="match status" value="1"/>
</dbReference>
<dbReference type="SUPFAM" id="SSF46785">
    <property type="entry name" value="Winged helix' DNA-binding domain"/>
    <property type="match status" value="1"/>
</dbReference>
<evidence type="ECO:0000256" key="7">
    <source>
        <dbReference type="HAMAP-Rule" id="MF_00173"/>
    </source>
</evidence>
<name>A0A5R9BV16_9LACO</name>
<dbReference type="InterPro" id="IPR036251">
    <property type="entry name" value="Arg_repress_C_sf"/>
</dbReference>
<proteinExistence type="inferred from homology"/>
<dbReference type="GO" id="GO:0003677">
    <property type="term" value="F:DNA binding"/>
    <property type="evidence" value="ECO:0007669"/>
    <property type="project" value="UniProtKB-KW"/>
</dbReference>
<dbReference type="InterPro" id="IPR001669">
    <property type="entry name" value="Arg_repress"/>
</dbReference>
<dbReference type="Proteomes" id="UP000305541">
    <property type="component" value="Unassembled WGS sequence"/>
</dbReference>
<comment type="pathway">
    <text evidence="7">Amino-acid biosynthesis; L-arginine biosynthesis [regulation].</text>
</comment>
<dbReference type="InterPro" id="IPR036390">
    <property type="entry name" value="WH_DNA-bd_sf"/>
</dbReference>
<dbReference type="Pfam" id="PF02863">
    <property type="entry name" value="Arg_repressor_C"/>
    <property type="match status" value="1"/>
</dbReference>
<dbReference type="GO" id="GO:0034618">
    <property type="term" value="F:arginine binding"/>
    <property type="evidence" value="ECO:0007669"/>
    <property type="project" value="InterPro"/>
</dbReference>
<gene>
    <name evidence="7" type="primary">argR</name>
    <name evidence="10" type="ORF">FEZ51_07280</name>
</gene>
<evidence type="ECO:0000313" key="11">
    <source>
        <dbReference type="Proteomes" id="UP000305541"/>
    </source>
</evidence>
<keyword evidence="7" id="KW-0055">Arginine biosynthesis</keyword>
<dbReference type="GO" id="GO:0051259">
    <property type="term" value="P:protein complex oligomerization"/>
    <property type="evidence" value="ECO:0007669"/>
    <property type="project" value="InterPro"/>
</dbReference>
<dbReference type="GO" id="GO:0006526">
    <property type="term" value="P:L-arginine biosynthetic process"/>
    <property type="evidence" value="ECO:0007669"/>
    <property type="project" value="UniProtKB-UniPathway"/>
</dbReference>
<evidence type="ECO:0000256" key="3">
    <source>
        <dbReference type="ARBA" id="ARBA00022490"/>
    </source>
</evidence>
<comment type="subcellular location">
    <subcellularLocation>
        <location evidence="1 7">Cytoplasm</location>
    </subcellularLocation>
</comment>